<comment type="caution">
    <text evidence="2">The sequence shown here is derived from an EMBL/GenBank/DDBJ whole genome shotgun (WGS) entry which is preliminary data.</text>
</comment>
<feature type="chain" id="PRO_5045676341" evidence="1">
    <location>
        <begin position="23"/>
        <end position="464"/>
    </location>
</feature>
<dbReference type="NCBIfam" id="TIGR04183">
    <property type="entry name" value="Por_Secre_tail"/>
    <property type="match status" value="1"/>
</dbReference>
<dbReference type="PANTHER" id="PTHR42754:SF1">
    <property type="entry name" value="LIPOPROTEIN"/>
    <property type="match status" value="1"/>
</dbReference>
<name>A0ABS0I7M5_9BACT</name>
<dbReference type="SUPFAM" id="SSF50998">
    <property type="entry name" value="Quinoprotein alcohol dehydrogenase-like"/>
    <property type="match status" value="1"/>
</dbReference>
<evidence type="ECO:0000313" key="2">
    <source>
        <dbReference type="EMBL" id="MBF9222970.1"/>
    </source>
</evidence>
<accession>A0ABS0I7M5</accession>
<protein>
    <submittedName>
        <fullName evidence="2">T9SS type A sorting domain-containing protein</fullName>
    </submittedName>
</protein>
<evidence type="ECO:0000256" key="1">
    <source>
        <dbReference type="SAM" id="SignalP"/>
    </source>
</evidence>
<dbReference type="InterPro" id="IPR026444">
    <property type="entry name" value="Secre_tail"/>
</dbReference>
<dbReference type="Proteomes" id="UP000618931">
    <property type="component" value="Unassembled WGS sequence"/>
</dbReference>
<dbReference type="InterPro" id="IPR011047">
    <property type="entry name" value="Quinoprotein_ADH-like_sf"/>
</dbReference>
<keyword evidence="1" id="KW-0732">Signal</keyword>
<evidence type="ECO:0000313" key="3">
    <source>
        <dbReference type="Proteomes" id="UP000618931"/>
    </source>
</evidence>
<gene>
    <name evidence="2" type="ORF">I2H31_17830</name>
</gene>
<keyword evidence="3" id="KW-1185">Reference proteome</keyword>
<feature type="signal peptide" evidence="1">
    <location>
        <begin position="1"/>
        <end position="22"/>
    </location>
</feature>
<reference evidence="2 3" key="1">
    <citation type="submission" date="2020-11" db="EMBL/GenBank/DDBJ databases">
        <authorList>
            <person name="Kim M.K."/>
        </authorList>
    </citation>
    <scope>NUCLEOTIDE SEQUENCE [LARGE SCALE GENOMIC DNA]</scope>
    <source>
        <strain evidence="2 3">BT662</strain>
    </source>
</reference>
<proteinExistence type="predicted"/>
<dbReference type="EMBL" id="JADQDM010000010">
    <property type="protein sequence ID" value="MBF9222970.1"/>
    <property type="molecule type" value="Genomic_DNA"/>
</dbReference>
<dbReference type="RefSeq" id="WP_196294416.1">
    <property type="nucleotide sequence ID" value="NZ_JADQDM010000010.1"/>
</dbReference>
<dbReference type="PANTHER" id="PTHR42754">
    <property type="entry name" value="ENDOGLUCANASE"/>
    <property type="match status" value="1"/>
</dbReference>
<organism evidence="2 3">
    <name type="scientific">Hymenobacter ruricola</name>
    <dbReference type="NCBI Taxonomy" id="2791023"/>
    <lineage>
        <taxon>Bacteria</taxon>
        <taxon>Pseudomonadati</taxon>
        <taxon>Bacteroidota</taxon>
        <taxon>Cytophagia</taxon>
        <taxon>Cytophagales</taxon>
        <taxon>Hymenobacteraceae</taxon>
        <taxon>Hymenobacter</taxon>
    </lineage>
</organism>
<sequence length="464" mass="49478">MKKLLSFCLLLTALLGAAPARAQFLWQRTVGTAGNDETAEYMVPVAGGFVTAGKSGNQTSLPDQSLYLSKLTYQGDTVWTKRWNFRQVQVLYPRGLIVDAAGNLVVSAVTFPVSGFSVNQGLLVKLTATGDTLWTRTVRSSGANASALATLVLGNDGSYVAVGDMAALPTLFKYSPAGALLLAAVVTYSPTVQGSLQNLVAVPNGYLVISAPNTFPAQRTKYITVNEQGVYQFERLRGRFFPGRLQLNSRGNLLGIGGSITELTVQGDSLWSRSYQLAGVGLGLSRLVELPNGNYLAAGTRYNGHDNDLSLVLVDRNGNRLRDTLLVSLRSDENVAGLALTPAGHYVVAAGTDQGTVGGGDQIFFAYRNWDRLLPTRAPAEVAARLTAYPNPTAGEVTLEAGDARPLGGSWMLFDMLGRQVRTGALAGGPRARLSLSGLPAGLYLLRVADPLRRTAQTLRLEIK</sequence>